<organism evidence="2">
    <name type="scientific">uncultured Desulfovibrio sp</name>
    <dbReference type="NCBI Taxonomy" id="167968"/>
    <lineage>
        <taxon>Bacteria</taxon>
        <taxon>Pseudomonadati</taxon>
        <taxon>Thermodesulfobacteriota</taxon>
        <taxon>Desulfovibrionia</taxon>
        <taxon>Desulfovibrionales</taxon>
        <taxon>Desulfovibrionaceae</taxon>
        <taxon>Desulfovibrio</taxon>
        <taxon>environmental samples</taxon>
    </lineage>
</organism>
<gene>
    <name evidence="2" type="ORF">KL86DES1_20604</name>
</gene>
<name>A0A212L4H7_9BACT</name>
<evidence type="ECO:0000256" key="1">
    <source>
        <dbReference type="SAM" id="MobiDB-lite"/>
    </source>
</evidence>
<reference evidence="2" key="1">
    <citation type="submission" date="2016-08" db="EMBL/GenBank/DDBJ databases">
        <authorList>
            <person name="Seilhamer J.J."/>
        </authorList>
    </citation>
    <scope>NUCLEOTIDE SEQUENCE</scope>
    <source>
        <strain evidence="2">86-1</strain>
    </source>
</reference>
<dbReference type="AlphaFoldDB" id="A0A212L4H7"/>
<evidence type="ECO:0000313" key="2">
    <source>
        <dbReference type="EMBL" id="SCM72425.1"/>
    </source>
</evidence>
<proteinExistence type="predicted"/>
<feature type="compositionally biased region" description="Polar residues" evidence="1">
    <location>
        <begin position="20"/>
        <end position="29"/>
    </location>
</feature>
<dbReference type="EMBL" id="FMJC01000002">
    <property type="protein sequence ID" value="SCM72425.1"/>
    <property type="molecule type" value="Genomic_DNA"/>
</dbReference>
<accession>A0A212L4H7</accession>
<protein>
    <submittedName>
        <fullName evidence="2">Uncharacterized protein</fullName>
    </submittedName>
</protein>
<sequence length="174" mass="19425">MEENMSISLVQSCNVHVASTQSATTSTRIPESPKRNKGQDTLSLSEEAIRLSQEHSNVSSSGTEHAKSKPLEHYELPAWIEEVSTPLLLYSPKNHQEYTPTPAGAIDYGKSVMTALRNALDSNSINSDNNYAEFIMNPKMSIKVKDDVCALLRQDPDAMQLMKTYNFSLYQKLI</sequence>
<feature type="region of interest" description="Disordered" evidence="1">
    <location>
        <begin position="20"/>
        <end position="41"/>
    </location>
</feature>